<keyword evidence="11" id="KW-1185">Reference proteome</keyword>
<comment type="cofactor">
    <cofactor evidence="1">
        <name>Zn(2+)</name>
        <dbReference type="ChEBI" id="CHEBI:29105"/>
    </cofactor>
</comment>
<comment type="similarity">
    <text evidence="2 7">Belongs to the peptidase M14 family.</text>
</comment>
<keyword evidence="8" id="KW-0732">Signal</keyword>
<keyword evidence="6" id="KW-0482">Metalloprotease</keyword>
<dbReference type="RefSeq" id="WP_109454871.1">
    <property type="nucleotide sequence ID" value="NZ_QDKQ01000071.1"/>
</dbReference>
<dbReference type="InterPro" id="IPR029062">
    <property type="entry name" value="Class_I_gatase-like"/>
</dbReference>
<evidence type="ECO:0000256" key="8">
    <source>
        <dbReference type="SAM" id="SignalP"/>
    </source>
</evidence>
<reference evidence="10 11" key="1">
    <citation type="submission" date="2018-04" db="EMBL/GenBank/DDBJ databases">
        <title>The genome sequence of Caulobacter sp. 744.</title>
        <authorList>
            <person name="Gao J."/>
            <person name="Sun J."/>
        </authorList>
    </citation>
    <scope>NUCLEOTIDE SEQUENCE [LARGE SCALE GENOMIC DNA]</scope>
    <source>
        <strain evidence="10 11">774</strain>
    </source>
</reference>
<keyword evidence="4" id="KW-0378">Hydrolase</keyword>
<dbReference type="OrthoDB" id="9767214at2"/>
<dbReference type="Gene3D" id="3.40.630.10">
    <property type="entry name" value="Zn peptidases"/>
    <property type="match status" value="1"/>
</dbReference>
<dbReference type="SUPFAM" id="SSF52317">
    <property type="entry name" value="Class I glutamine amidotransferase-like"/>
    <property type="match status" value="1"/>
</dbReference>
<dbReference type="AlphaFoldDB" id="A0A2T9JGT5"/>
<protein>
    <submittedName>
        <fullName evidence="10">Peptidase M14</fullName>
    </submittedName>
</protein>
<evidence type="ECO:0000256" key="5">
    <source>
        <dbReference type="ARBA" id="ARBA00022833"/>
    </source>
</evidence>
<dbReference type="SMART" id="SM00631">
    <property type="entry name" value="Zn_pept"/>
    <property type="match status" value="1"/>
</dbReference>
<feature type="signal peptide" evidence="8">
    <location>
        <begin position="1"/>
        <end position="33"/>
    </location>
</feature>
<evidence type="ECO:0000259" key="9">
    <source>
        <dbReference type="PROSITE" id="PS52035"/>
    </source>
</evidence>
<feature type="domain" description="Peptidase M14" evidence="9">
    <location>
        <begin position="66"/>
        <end position="382"/>
    </location>
</feature>
<gene>
    <name evidence="10" type="ORF">DDF67_21690</name>
</gene>
<evidence type="ECO:0000313" key="11">
    <source>
        <dbReference type="Proteomes" id="UP000245073"/>
    </source>
</evidence>
<keyword evidence="3" id="KW-0645">Protease</keyword>
<keyword evidence="5" id="KW-0862">Zinc</keyword>
<evidence type="ECO:0000256" key="4">
    <source>
        <dbReference type="ARBA" id="ARBA00022801"/>
    </source>
</evidence>
<name>A0A2T9JGT5_9CAUL</name>
<dbReference type="PANTHER" id="PTHR11705:SF143">
    <property type="entry name" value="SLL0236 PROTEIN"/>
    <property type="match status" value="1"/>
</dbReference>
<dbReference type="PROSITE" id="PS52035">
    <property type="entry name" value="PEPTIDASE_M14"/>
    <property type="match status" value="1"/>
</dbReference>
<evidence type="ECO:0000256" key="3">
    <source>
        <dbReference type="ARBA" id="ARBA00022670"/>
    </source>
</evidence>
<comment type="caution">
    <text evidence="10">The sequence shown here is derived from an EMBL/GenBank/DDBJ whole genome shotgun (WGS) entry which is preliminary data.</text>
</comment>
<dbReference type="Gene3D" id="3.40.50.880">
    <property type="match status" value="1"/>
</dbReference>
<evidence type="ECO:0000256" key="2">
    <source>
        <dbReference type="ARBA" id="ARBA00005988"/>
    </source>
</evidence>
<dbReference type="PANTHER" id="PTHR11705">
    <property type="entry name" value="PROTEASE FAMILY M14 CARBOXYPEPTIDASE A,B"/>
    <property type="match status" value="1"/>
</dbReference>
<dbReference type="GO" id="GO:0005615">
    <property type="term" value="C:extracellular space"/>
    <property type="evidence" value="ECO:0007669"/>
    <property type="project" value="TreeGrafter"/>
</dbReference>
<evidence type="ECO:0000256" key="1">
    <source>
        <dbReference type="ARBA" id="ARBA00001947"/>
    </source>
</evidence>
<dbReference type="GO" id="GO:0008270">
    <property type="term" value="F:zinc ion binding"/>
    <property type="evidence" value="ECO:0007669"/>
    <property type="project" value="InterPro"/>
</dbReference>
<evidence type="ECO:0000313" key="10">
    <source>
        <dbReference type="EMBL" id="PVM82903.1"/>
    </source>
</evidence>
<dbReference type="EMBL" id="QDKQ01000071">
    <property type="protein sequence ID" value="PVM82903.1"/>
    <property type="molecule type" value="Genomic_DNA"/>
</dbReference>
<dbReference type="Proteomes" id="UP000245073">
    <property type="component" value="Unassembled WGS sequence"/>
</dbReference>
<dbReference type="InterPro" id="IPR000834">
    <property type="entry name" value="Peptidase_M14"/>
</dbReference>
<sequence length="868" mass="92738">MSIKSWIRSAAPAALFAAAVAGAGLVAAPAALAAPIGYYFPQAASADLDPAIPTPETFLGYSIGSQYTRHDQVVAYLKELDRLSDRITVQETGRTYEGRPLLAVIVTSTANQGRLEELRQAHAALADPSAPQPDPAKTPVVVGLYYGVHGNETSSGEAALLTAYYLVAGRSAEVNEWLDKAVILIDPVQNPDGRDRAANWHNAWKSNPPVSDPLDKEHVEAFPMGRTNHYFTDLNRDWLAITQAETRAKLKVFHRWLPNVQIDFHEMGTGSTYYFEPSPASMESPLLPKASYEFNKVLAKYHAKSLDDLGSLYYTGENYDNFSAVYGSTYPDFHGGVGVTVEQASSRGLVQDAPGGKVEFPFTIRNQVATGLASVRGGVAEREGLFKLQRDTFRTAVEEGRRYKYAAFVFGDPADPGLSRQTLDLLLQHGIEVYALAAPVSIDGVTYAPGSAWIVPSAQPQFRLVHSIFEPTPPTRGGVYGSTSYAIAPAYNLGVGRLSKAPALGAAVTEVPAAAGGVVGPETAYAYAVDWRDLNAPRVLSSLLQRGVKVRAAFDPFTAGVQGGQAAFGRGTLVVTAAGQSLTVAELRAAVDKASRDAGVVAYVLASGHSLSGVDLGSESVRPVRTPRIALVMGEGVNATEIGSTWFSLSERLGFPATKLDPAQLRRAPLGGYSSIVLAGGRYDDWSEDTVAALRRWVQAGGSLVTFGAASRWAVAKGLAGPAPKAAEPEVAKAEERQDFAQRRDALAEKRSAGNALSADADITHPLAFGLARRALFVNKETDVALSPVADAFSNVVRIDAQPVVNGYLPEGLRKQAAGSVWAQVARSGEGNVVLFADDPAHRKYWLGTERLLINSLFFANQLTPSVR</sequence>
<dbReference type="Pfam" id="PF00246">
    <property type="entry name" value="Peptidase_M14"/>
    <property type="match status" value="1"/>
</dbReference>
<organism evidence="10 11">
    <name type="scientific">Caulobacter endophyticus</name>
    <dbReference type="NCBI Taxonomy" id="2172652"/>
    <lineage>
        <taxon>Bacteria</taxon>
        <taxon>Pseudomonadati</taxon>
        <taxon>Pseudomonadota</taxon>
        <taxon>Alphaproteobacteria</taxon>
        <taxon>Caulobacterales</taxon>
        <taxon>Caulobacteraceae</taxon>
        <taxon>Caulobacter</taxon>
    </lineage>
</organism>
<feature type="chain" id="PRO_5015744639" evidence="8">
    <location>
        <begin position="34"/>
        <end position="868"/>
    </location>
</feature>
<feature type="active site" description="Proton donor/acceptor" evidence="7">
    <location>
        <position position="342"/>
    </location>
</feature>
<evidence type="ECO:0000256" key="7">
    <source>
        <dbReference type="PROSITE-ProRule" id="PRU01379"/>
    </source>
</evidence>
<dbReference type="SUPFAM" id="SSF53187">
    <property type="entry name" value="Zn-dependent exopeptidases"/>
    <property type="match status" value="1"/>
</dbReference>
<evidence type="ECO:0000256" key="6">
    <source>
        <dbReference type="ARBA" id="ARBA00023049"/>
    </source>
</evidence>
<dbReference type="GO" id="GO:0006508">
    <property type="term" value="P:proteolysis"/>
    <property type="evidence" value="ECO:0007669"/>
    <property type="project" value="UniProtKB-KW"/>
</dbReference>
<accession>A0A2T9JGT5</accession>
<dbReference type="GO" id="GO:0004181">
    <property type="term" value="F:metallocarboxypeptidase activity"/>
    <property type="evidence" value="ECO:0007669"/>
    <property type="project" value="InterPro"/>
</dbReference>
<proteinExistence type="inferred from homology"/>